<accession>A0A917B4A5</accession>
<dbReference type="SUPFAM" id="SSF46689">
    <property type="entry name" value="Homeodomain-like"/>
    <property type="match status" value="1"/>
</dbReference>
<feature type="DNA-binding region" description="H-T-H motif" evidence="2">
    <location>
        <begin position="37"/>
        <end position="56"/>
    </location>
</feature>
<dbReference type="PRINTS" id="PR00455">
    <property type="entry name" value="HTHTETR"/>
</dbReference>
<evidence type="ECO:0000313" key="5">
    <source>
        <dbReference type="Proteomes" id="UP000598775"/>
    </source>
</evidence>
<reference evidence="4 5" key="1">
    <citation type="journal article" date="2014" name="Int. J. Syst. Evol. Microbiol.">
        <title>Complete genome sequence of Corynebacterium casei LMG S-19264T (=DSM 44701T), isolated from a smear-ripened cheese.</title>
        <authorList>
            <consortium name="US DOE Joint Genome Institute (JGI-PGF)"/>
            <person name="Walter F."/>
            <person name="Albersmeier A."/>
            <person name="Kalinowski J."/>
            <person name="Ruckert C."/>
        </authorList>
    </citation>
    <scope>NUCLEOTIDE SEQUENCE [LARGE SCALE GENOMIC DNA]</scope>
    <source>
        <strain evidence="4 5">CGMCC 1.12976</strain>
    </source>
</reference>
<dbReference type="PANTHER" id="PTHR43479">
    <property type="entry name" value="ACREF/ENVCD OPERON REPRESSOR-RELATED"/>
    <property type="match status" value="1"/>
</dbReference>
<dbReference type="InterPro" id="IPR050624">
    <property type="entry name" value="HTH-type_Tx_Regulator"/>
</dbReference>
<dbReference type="EMBL" id="BMGP01000002">
    <property type="protein sequence ID" value="GGF22745.1"/>
    <property type="molecule type" value="Genomic_DNA"/>
</dbReference>
<dbReference type="Proteomes" id="UP000598775">
    <property type="component" value="Unassembled WGS sequence"/>
</dbReference>
<sequence length="198" mass="21034">MPPANQTRTDPRPARSREALINAAIALVDARGADEISVTDLAAAAGVTRMTFYQHFTDRNALLQAAGIARFEGALDQFRAADGSSFEAALISLFLHMAENRTFYQRLNEGRSGLQVYLAIQNYIAEQIASSTLFAGAPLSALQKVFLGGGAMAYTTDWLDSDSLGSDSLGSDSLLLEPAARQAAAELTALIAGYRAAT</sequence>
<evidence type="ECO:0000259" key="3">
    <source>
        <dbReference type="PROSITE" id="PS50977"/>
    </source>
</evidence>
<dbReference type="RefSeq" id="WP_188676152.1">
    <property type="nucleotide sequence ID" value="NZ_BMGP01000002.1"/>
</dbReference>
<proteinExistence type="predicted"/>
<evidence type="ECO:0000256" key="1">
    <source>
        <dbReference type="ARBA" id="ARBA00023125"/>
    </source>
</evidence>
<protein>
    <submittedName>
        <fullName evidence="4">TetR family transcriptional regulator</fullName>
    </submittedName>
</protein>
<feature type="domain" description="HTH tetR-type" evidence="3">
    <location>
        <begin position="14"/>
        <end position="74"/>
    </location>
</feature>
<dbReference type="InterPro" id="IPR001647">
    <property type="entry name" value="HTH_TetR"/>
</dbReference>
<gene>
    <name evidence="4" type="ORF">GCM10011399_15470</name>
</gene>
<keyword evidence="1 2" id="KW-0238">DNA-binding</keyword>
<evidence type="ECO:0000313" key="4">
    <source>
        <dbReference type="EMBL" id="GGF22745.1"/>
    </source>
</evidence>
<keyword evidence="5" id="KW-1185">Reference proteome</keyword>
<dbReference type="InterPro" id="IPR009057">
    <property type="entry name" value="Homeodomain-like_sf"/>
</dbReference>
<dbReference type="Pfam" id="PF00440">
    <property type="entry name" value="TetR_N"/>
    <property type="match status" value="1"/>
</dbReference>
<name>A0A917B4A5_9MICO</name>
<dbReference type="Gene3D" id="1.10.357.10">
    <property type="entry name" value="Tetracycline Repressor, domain 2"/>
    <property type="match status" value="1"/>
</dbReference>
<organism evidence="4 5">
    <name type="scientific">Subtercola lobariae</name>
    <dbReference type="NCBI Taxonomy" id="1588641"/>
    <lineage>
        <taxon>Bacteria</taxon>
        <taxon>Bacillati</taxon>
        <taxon>Actinomycetota</taxon>
        <taxon>Actinomycetes</taxon>
        <taxon>Micrococcales</taxon>
        <taxon>Microbacteriaceae</taxon>
        <taxon>Subtercola</taxon>
    </lineage>
</organism>
<dbReference type="GO" id="GO:0003677">
    <property type="term" value="F:DNA binding"/>
    <property type="evidence" value="ECO:0007669"/>
    <property type="project" value="UniProtKB-UniRule"/>
</dbReference>
<dbReference type="AlphaFoldDB" id="A0A917B4A5"/>
<evidence type="ECO:0000256" key="2">
    <source>
        <dbReference type="PROSITE-ProRule" id="PRU00335"/>
    </source>
</evidence>
<dbReference type="PROSITE" id="PS50977">
    <property type="entry name" value="HTH_TETR_2"/>
    <property type="match status" value="1"/>
</dbReference>
<comment type="caution">
    <text evidence="4">The sequence shown here is derived from an EMBL/GenBank/DDBJ whole genome shotgun (WGS) entry which is preliminary data.</text>
</comment>
<dbReference type="PANTHER" id="PTHR43479:SF11">
    <property type="entry name" value="ACREF_ENVCD OPERON REPRESSOR-RELATED"/>
    <property type="match status" value="1"/>
</dbReference>